<reference evidence="3" key="1">
    <citation type="journal article" date="2019" name="Int. J. Syst. Evol. Microbiol.">
        <title>The Global Catalogue of Microorganisms (GCM) 10K type strain sequencing project: providing services to taxonomists for standard genome sequencing and annotation.</title>
        <authorList>
            <consortium name="The Broad Institute Genomics Platform"/>
            <consortium name="The Broad Institute Genome Sequencing Center for Infectious Disease"/>
            <person name="Wu L."/>
            <person name="Ma J."/>
        </authorList>
    </citation>
    <scope>NUCLEOTIDE SEQUENCE [LARGE SCALE GENOMIC DNA]</scope>
    <source>
        <strain evidence="3">CECT 7698</strain>
    </source>
</reference>
<dbReference type="Proteomes" id="UP001595579">
    <property type="component" value="Unassembled WGS sequence"/>
</dbReference>
<dbReference type="InterPro" id="IPR007446">
    <property type="entry name" value="PilP"/>
</dbReference>
<evidence type="ECO:0000313" key="2">
    <source>
        <dbReference type="EMBL" id="MFC3284398.1"/>
    </source>
</evidence>
<comment type="caution">
    <text evidence="2">The sequence shown here is derived from an EMBL/GenBank/DDBJ whole genome shotgun (WGS) entry which is preliminary data.</text>
</comment>
<feature type="chain" id="PRO_5045887896" evidence="1">
    <location>
        <begin position="21"/>
        <end position="179"/>
    </location>
</feature>
<feature type="signal peptide" evidence="1">
    <location>
        <begin position="1"/>
        <end position="20"/>
    </location>
</feature>
<dbReference type="RefSeq" id="WP_386774346.1">
    <property type="nucleotide sequence ID" value="NZ_JBHRUG010000026.1"/>
</dbReference>
<keyword evidence="3" id="KW-1185">Reference proteome</keyword>
<accession>A0ABV7LPS5</accession>
<dbReference type="Gene3D" id="2.30.30.830">
    <property type="match status" value="1"/>
</dbReference>
<dbReference type="PROSITE" id="PS51257">
    <property type="entry name" value="PROKAR_LIPOPROTEIN"/>
    <property type="match status" value="1"/>
</dbReference>
<proteinExistence type="predicted"/>
<gene>
    <name evidence="2" type="ORF">ACFOEV_12360</name>
</gene>
<evidence type="ECO:0000313" key="3">
    <source>
        <dbReference type="Proteomes" id="UP001595579"/>
    </source>
</evidence>
<keyword evidence="1" id="KW-0732">Signal</keyword>
<dbReference type="PIRSF" id="PIRSF016481">
    <property type="entry name" value="Pilus_assembly_PilP"/>
    <property type="match status" value="1"/>
</dbReference>
<name>A0ABV7LPS5_9GAMM</name>
<organism evidence="2 3">
    <name type="scientific">Litchfieldella rifensis</name>
    <dbReference type="NCBI Taxonomy" id="762643"/>
    <lineage>
        <taxon>Bacteria</taxon>
        <taxon>Pseudomonadati</taxon>
        <taxon>Pseudomonadota</taxon>
        <taxon>Gammaproteobacteria</taxon>
        <taxon>Oceanospirillales</taxon>
        <taxon>Halomonadaceae</taxon>
        <taxon>Litchfieldella</taxon>
    </lineage>
</organism>
<protein>
    <submittedName>
        <fullName evidence="2">Pilus assembly protein PilP</fullName>
    </submittedName>
</protein>
<evidence type="ECO:0000256" key="1">
    <source>
        <dbReference type="SAM" id="SignalP"/>
    </source>
</evidence>
<dbReference type="EMBL" id="JBHRUG010000026">
    <property type="protein sequence ID" value="MFC3284398.1"/>
    <property type="molecule type" value="Genomic_DNA"/>
</dbReference>
<sequence>MIRPLRMAGIALAALLSACADPELDQLDRELASLRADPGELSIPALPELPDYRRVSYDHADERSPFMARLPQAEEAPAGSSELAPDLSRPREPLEAYVLESLDLVGTLVVGGQRSALVRAPDGKVHRLTTGDYLGTDFGRIVSITATSVQLVEVVATGQGGWIERTRSLTLDDASDRRG</sequence>
<dbReference type="Pfam" id="PF04351">
    <property type="entry name" value="PilP"/>
    <property type="match status" value="1"/>
</dbReference>